<comment type="caution">
    <text evidence="13">The sequence shown here is derived from an EMBL/GenBank/DDBJ whole genome shotgun (WGS) entry which is preliminary data.</text>
</comment>
<keyword evidence="2" id="KW-1003">Cell membrane</keyword>
<evidence type="ECO:0000256" key="4">
    <source>
        <dbReference type="ARBA" id="ARBA00022692"/>
    </source>
</evidence>
<dbReference type="Gene3D" id="3.30.2010.10">
    <property type="entry name" value="Metalloproteases ('zincins'), catalytic domain"/>
    <property type="match status" value="1"/>
</dbReference>
<dbReference type="EMBL" id="BAAAZD010000001">
    <property type="protein sequence ID" value="GAA4003408.1"/>
    <property type="molecule type" value="Genomic_DNA"/>
</dbReference>
<accession>A0ABP7RWW2</accession>
<evidence type="ECO:0000256" key="11">
    <source>
        <dbReference type="SAM" id="Phobius"/>
    </source>
</evidence>
<feature type="domain" description="Peptidase M48" evidence="12">
    <location>
        <begin position="127"/>
        <end position="336"/>
    </location>
</feature>
<proteinExistence type="predicted"/>
<evidence type="ECO:0000256" key="7">
    <source>
        <dbReference type="ARBA" id="ARBA00022833"/>
    </source>
</evidence>
<comment type="cofactor">
    <cofactor evidence="1">
        <name>Zn(2+)</name>
        <dbReference type="ChEBI" id="CHEBI:29105"/>
    </cofactor>
</comment>
<dbReference type="InterPro" id="IPR001915">
    <property type="entry name" value="Peptidase_M48"/>
</dbReference>
<protein>
    <recommendedName>
        <fullName evidence="12">Peptidase M48 domain-containing protein</fullName>
    </recommendedName>
</protein>
<keyword evidence="3" id="KW-0645">Protease</keyword>
<evidence type="ECO:0000313" key="14">
    <source>
        <dbReference type="Proteomes" id="UP001501310"/>
    </source>
</evidence>
<sequence length="656" mass="72444">MRPHALAPKQLSVCLERNPMNLMSMPARAMSAPVGLYAHVRSNHARSLLLFGGFLIAVQVMSMAVLVVPLEVFDQSHAPISGFVGYIGRYLLPLALFGALIFGVRYWWHVSAVRKDTGFHYVDATDEPRLVRLIDPLIIAAGVRAPFLGVIQDPALNAFAIGVREKHMVVVVTRGLIDGLDDEELEAVLAHELMHIRNRDTRLMAAANAFLGNLSRLRRHSMKEEKIEEPSAVIGLALLPGLLPLLLFTGFLGQLAHRIGYFSRAAIGSAREFIADAEAVRLTQNPAALASALRKVSGHDRIAGLADSHDAMLIAGSVEGPAATHPSMAQRIAALIQTTGPAMSYAPIRRDTRTPQQRRQSGFGQALGASLIEDVRAAQRPSLAGLFRLTRDPQRNIFGLRPQGAKIMSLGAAGFVGLWGGVYMLTGREVDFRYLRVAGESVRIQTTCQAHVLGMILELTTVPAECSEENLDKKIKEEAARLGFAYTTRAEKAQAAFQEEWRFSRENRCYNTSNYSWDRTPDGSRDYSQRSTWDVSWYKENAADPIPGIETPLAPGKSYADALFDYMETRVIWAERARYFLGEDGYKAYLAIYEDPRHQRAVALFREKLNVPAFLAYVESKGSMGQSARILAEMPDAVPCDLITKGAPFRRLKEGA</sequence>
<feature type="transmembrane region" description="Helical" evidence="11">
    <location>
        <begin position="90"/>
        <end position="108"/>
    </location>
</feature>
<evidence type="ECO:0000256" key="8">
    <source>
        <dbReference type="ARBA" id="ARBA00022989"/>
    </source>
</evidence>
<evidence type="ECO:0000256" key="5">
    <source>
        <dbReference type="ARBA" id="ARBA00022723"/>
    </source>
</evidence>
<keyword evidence="4 11" id="KW-0812">Transmembrane</keyword>
<feature type="transmembrane region" description="Helical" evidence="11">
    <location>
        <begin position="48"/>
        <end position="70"/>
    </location>
</feature>
<dbReference type="PANTHER" id="PTHR43221">
    <property type="entry name" value="PROTEASE HTPX"/>
    <property type="match status" value="1"/>
</dbReference>
<evidence type="ECO:0000256" key="2">
    <source>
        <dbReference type="ARBA" id="ARBA00022475"/>
    </source>
</evidence>
<keyword evidence="8 11" id="KW-1133">Transmembrane helix</keyword>
<gene>
    <name evidence="13" type="ORF">GCM10022211_13800</name>
</gene>
<reference evidence="14" key="1">
    <citation type="journal article" date="2019" name="Int. J. Syst. Evol. Microbiol.">
        <title>The Global Catalogue of Microorganisms (GCM) 10K type strain sequencing project: providing services to taxonomists for standard genome sequencing and annotation.</title>
        <authorList>
            <consortium name="The Broad Institute Genomics Platform"/>
            <consortium name="The Broad Institute Genome Sequencing Center for Infectious Disease"/>
            <person name="Wu L."/>
            <person name="Ma J."/>
        </authorList>
    </citation>
    <scope>NUCLEOTIDE SEQUENCE [LARGE SCALE GENOMIC DNA]</scope>
    <source>
        <strain evidence="14">JCM 16603</strain>
    </source>
</reference>
<dbReference type="PANTHER" id="PTHR43221:SF2">
    <property type="entry name" value="PROTEASE HTPX HOMOLOG"/>
    <property type="match status" value="1"/>
</dbReference>
<evidence type="ECO:0000256" key="3">
    <source>
        <dbReference type="ARBA" id="ARBA00022670"/>
    </source>
</evidence>
<organism evidence="13 14">
    <name type="scientific">Sphingomonas humi</name>
    <dbReference type="NCBI Taxonomy" id="335630"/>
    <lineage>
        <taxon>Bacteria</taxon>
        <taxon>Pseudomonadati</taxon>
        <taxon>Pseudomonadota</taxon>
        <taxon>Alphaproteobacteria</taxon>
        <taxon>Sphingomonadales</taxon>
        <taxon>Sphingomonadaceae</taxon>
        <taxon>Sphingomonas</taxon>
    </lineage>
</organism>
<name>A0ABP7RWW2_9SPHN</name>
<dbReference type="Pfam" id="PF01435">
    <property type="entry name" value="Peptidase_M48"/>
    <property type="match status" value="1"/>
</dbReference>
<keyword evidence="10 11" id="KW-0472">Membrane</keyword>
<evidence type="ECO:0000313" key="13">
    <source>
        <dbReference type="EMBL" id="GAA4003408.1"/>
    </source>
</evidence>
<feature type="transmembrane region" description="Helical" evidence="11">
    <location>
        <begin position="232"/>
        <end position="253"/>
    </location>
</feature>
<evidence type="ECO:0000256" key="6">
    <source>
        <dbReference type="ARBA" id="ARBA00022801"/>
    </source>
</evidence>
<keyword evidence="14" id="KW-1185">Reference proteome</keyword>
<keyword evidence="5" id="KW-0479">Metal-binding</keyword>
<keyword evidence="6" id="KW-0378">Hydrolase</keyword>
<keyword evidence="7" id="KW-0862">Zinc</keyword>
<keyword evidence="9" id="KW-0482">Metalloprotease</keyword>
<evidence type="ECO:0000256" key="10">
    <source>
        <dbReference type="ARBA" id="ARBA00023136"/>
    </source>
</evidence>
<evidence type="ECO:0000259" key="12">
    <source>
        <dbReference type="Pfam" id="PF01435"/>
    </source>
</evidence>
<dbReference type="Proteomes" id="UP001501310">
    <property type="component" value="Unassembled WGS sequence"/>
</dbReference>
<dbReference type="InterPro" id="IPR050083">
    <property type="entry name" value="HtpX_protease"/>
</dbReference>
<evidence type="ECO:0000256" key="1">
    <source>
        <dbReference type="ARBA" id="ARBA00001947"/>
    </source>
</evidence>
<evidence type="ECO:0000256" key="9">
    <source>
        <dbReference type="ARBA" id="ARBA00023049"/>
    </source>
</evidence>